<gene>
    <name evidence="2" type="ORF">LTR62_002423</name>
</gene>
<dbReference type="AlphaFoldDB" id="A0AAN7YS68"/>
<comment type="caution">
    <text evidence="2">The sequence shown here is derived from an EMBL/GenBank/DDBJ whole genome shotgun (WGS) entry which is preliminary data.</text>
</comment>
<sequence>MNKGMMTYDDNNGNNENGHIVEATSLSAITSIASSPPRHPRESASGSRQPLVLYIARVPGSRDVFLTPLKPREKVVSAEDVRSSLYYVHIHGDADREVLQSARRTSADVDASQLATTADRPTQNQPKLSVSRKEVPLSLLRPMASHMPEQPPFTKTSQPISRKPVNDAADNEMPPPVPRHVDLSVIPPRPLPKPAAEHVRGSSLHDHNRQLLRQADHSEDNNPYFRSYESQAKPEEGGVDMAPGSLTLIRRDPALSEQWNVASIHDPPVYEICSPDQLLPALAKRTKRGDAPVYLDISNPGYAQFVDKERPGTRTSTSTQSSDSEPLPEGVFRRRLYMPGSRYGEHSYSHSRNTSTDSSSTKPDMPRSLRNRMSTTLHIDTPVATDRRSRSYTFTSPWHGKCEFSTGTTGKSLKCRHTLNHQVQDVSELRFNLPTSSKHTTPATLGEKRASYFSRHTRHDSWDDGGASPGIILDDEGKVDLSLGQEKAGGGFGGKQAKLGKLIIEAEGLEMLDLLVAANVGLWWRAYERV</sequence>
<accession>A0AAN7YS68</accession>
<evidence type="ECO:0000313" key="2">
    <source>
        <dbReference type="EMBL" id="KAK5114488.1"/>
    </source>
</evidence>
<feature type="region of interest" description="Disordered" evidence="1">
    <location>
        <begin position="101"/>
        <end position="176"/>
    </location>
</feature>
<feature type="compositionally biased region" description="Low complexity" evidence="1">
    <location>
        <begin position="313"/>
        <end position="324"/>
    </location>
</feature>
<dbReference type="Proteomes" id="UP001310890">
    <property type="component" value="Unassembled WGS sequence"/>
</dbReference>
<proteinExistence type="predicted"/>
<reference evidence="2" key="1">
    <citation type="submission" date="2023-08" db="EMBL/GenBank/DDBJ databases">
        <title>Black Yeasts Isolated from many extreme environments.</title>
        <authorList>
            <person name="Coleine C."/>
            <person name="Stajich J.E."/>
            <person name="Selbmann L."/>
        </authorList>
    </citation>
    <scope>NUCLEOTIDE SEQUENCE</scope>
    <source>
        <strain evidence="2">CCFEE 5401</strain>
    </source>
</reference>
<dbReference type="EMBL" id="JAVRRL010000017">
    <property type="protein sequence ID" value="KAK5114488.1"/>
    <property type="molecule type" value="Genomic_DNA"/>
</dbReference>
<feature type="compositionally biased region" description="Polar residues" evidence="1">
    <location>
        <begin position="113"/>
        <end position="128"/>
    </location>
</feature>
<name>A0AAN7YS68_9PEZI</name>
<feature type="region of interest" description="Disordered" evidence="1">
    <location>
        <begin position="304"/>
        <end position="374"/>
    </location>
</feature>
<feature type="compositionally biased region" description="Low complexity" evidence="1">
    <location>
        <begin position="350"/>
        <end position="361"/>
    </location>
</feature>
<organism evidence="2 3">
    <name type="scientific">Meristemomyces frigidus</name>
    <dbReference type="NCBI Taxonomy" id="1508187"/>
    <lineage>
        <taxon>Eukaryota</taxon>
        <taxon>Fungi</taxon>
        <taxon>Dikarya</taxon>
        <taxon>Ascomycota</taxon>
        <taxon>Pezizomycotina</taxon>
        <taxon>Dothideomycetes</taxon>
        <taxon>Dothideomycetidae</taxon>
        <taxon>Mycosphaerellales</taxon>
        <taxon>Teratosphaeriaceae</taxon>
        <taxon>Meristemomyces</taxon>
    </lineage>
</organism>
<evidence type="ECO:0000256" key="1">
    <source>
        <dbReference type="SAM" id="MobiDB-lite"/>
    </source>
</evidence>
<evidence type="ECO:0000313" key="3">
    <source>
        <dbReference type="Proteomes" id="UP001310890"/>
    </source>
</evidence>
<protein>
    <submittedName>
        <fullName evidence="2">Uncharacterized protein</fullName>
    </submittedName>
</protein>